<keyword evidence="2" id="KW-1185">Reference proteome</keyword>
<sequence length="38" mass="3927">MPVTTEETTLADLAALGDAAAELLAEITEQLATVAARR</sequence>
<reference evidence="2" key="1">
    <citation type="submission" date="2016-10" db="EMBL/GenBank/DDBJ databases">
        <authorList>
            <person name="Varghese N."/>
            <person name="Submissions S."/>
        </authorList>
    </citation>
    <scope>NUCLEOTIDE SEQUENCE [LARGE SCALE GENOMIC DNA]</scope>
    <source>
        <strain evidence="2">DSM 44544</strain>
    </source>
</reference>
<evidence type="ECO:0000313" key="2">
    <source>
        <dbReference type="Proteomes" id="UP000199622"/>
    </source>
</evidence>
<dbReference type="EMBL" id="FNSO01000004">
    <property type="protein sequence ID" value="SED00626.1"/>
    <property type="molecule type" value="Genomic_DNA"/>
</dbReference>
<name>A0A1H4X4M9_9PSEU</name>
<dbReference type="Proteomes" id="UP000199622">
    <property type="component" value="Unassembled WGS sequence"/>
</dbReference>
<dbReference type="AlphaFoldDB" id="A0A1H4X4M9"/>
<proteinExistence type="predicted"/>
<organism evidence="1 2">
    <name type="scientific">Amycolatopsis tolypomycina</name>
    <dbReference type="NCBI Taxonomy" id="208445"/>
    <lineage>
        <taxon>Bacteria</taxon>
        <taxon>Bacillati</taxon>
        <taxon>Actinomycetota</taxon>
        <taxon>Actinomycetes</taxon>
        <taxon>Pseudonocardiales</taxon>
        <taxon>Pseudonocardiaceae</taxon>
        <taxon>Amycolatopsis</taxon>
    </lineage>
</organism>
<gene>
    <name evidence="1" type="ORF">SAMN04489727_5964</name>
</gene>
<evidence type="ECO:0000313" key="1">
    <source>
        <dbReference type="EMBL" id="SED00626.1"/>
    </source>
</evidence>
<protein>
    <submittedName>
        <fullName evidence="1">Uncharacterized protein</fullName>
    </submittedName>
</protein>
<accession>A0A1H4X4M9</accession>